<dbReference type="GeneID" id="14876455"/>
<organism evidence="1 2">
    <name type="scientific">Cavenderia fasciculata</name>
    <name type="common">Slime mold</name>
    <name type="synonym">Dictyostelium fasciculatum</name>
    <dbReference type="NCBI Taxonomy" id="261658"/>
    <lineage>
        <taxon>Eukaryota</taxon>
        <taxon>Amoebozoa</taxon>
        <taxon>Evosea</taxon>
        <taxon>Eumycetozoa</taxon>
        <taxon>Dictyostelia</taxon>
        <taxon>Acytosteliales</taxon>
        <taxon>Cavenderiaceae</taxon>
        <taxon>Cavenderia</taxon>
    </lineage>
</organism>
<protein>
    <submittedName>
        <fullName evidence="1">Uncharacterized protein</fullName>
    </submittedName>
</protein>
<evidence type="ECO:0000313" key="1">
    <source>
        <dbReference type="EMBL" id="EGG24051.1"/>
    </source>
</evidence>
<sequence length="116" mass="12853">MILSKKLIKKSKHLEYSYFRIGEIRLAASIYVYYTSVASISLENLSKLSPISNHGANQNVTVQSYSDVSSDSVNSIACRRRRGCCGRGNNIDTDIDIDICIDNAFGGGRGARNGWW</sequence>
<dbReference type="KEGG" id="dfa:DFA_06189"/>
<dbReference type="AlphaFoldDB" id="F4PKC7"/>
<dbReference type="EMBL" id="GL883007">
    <property type="protein sequence ID" value="EGG24051.1"/>
    <property type="molecule type" value="Genomic_DNA"/>
</dbReference>
<proteinExistence type="predicted"/>
<reference evidence="2" key="1">
    <citation type="journal article" date="2011" name="Genome Res.">
        <title>Phylogeny-wide analysis of social amoeba genomes highlights ancient origins for complex intercellular communication.</title>
        <authorList>
            <person name="Heidel A.J."/>
            <person name="Lawal H.M."/>
            <person name="Felder M."/>
            <person name="Schilde C."/>
            <person name="Helps N.R."/>
            <person name="Tunggal B."/>
            <person name="Rivero F."/>
            <person name="John U."/>
            <person name="Schleicher M."/>
            <person name="Eichinger L."/>
            <person name="Platzer M."/>
            <person name="Noegel A.A."/>
            <person name="Schaap P."/>
            <person name="Gloeckner G."/>
        </authorList>
    </citation>
    <scope>NUCLEOTIDE SEQUENCE [LARGE SCALE GENOMIC DNA]</scope>
    <source>
        <strain evidence="2">SH3</strain>
    </source>
</reference>
<gene>
    <name evidence="1" type="ORF">DFA_06189</name>
</gene>
<accession>F4PKC7</accession>
<dbReference type="RefSeq" id="XP_004361902.1">
    <property type="nucleotide sequence ID" value="XM_004361845.1"/>
</dbReference>
<name>F4PKC7_CACFS</name>
<keyword evidence="2" id="KW-1185">Reference proteome</keyword>
<dbReference type="Proteomes" id="UP000007797">
    <property type="component" value="Unassembled WGS sequence"/>
</dbReference>
<evidence type="ECO:0000313" key="2">
    <source>
        <dbReference type="Proteomes" id="UP000007797"/>
    </source>
</evidence>